<name>A0A2H1UZU1_SPOFR</name>
<sequence>MLSAYSRTVLTRNSTSFMNHEYEPLAWLETSRVLRQNSTIIDAPTQRPRPPAEPLTNAGQKLLLRRLLFNVAFKIIFSIVPNRVPWEKR</sequence>
<dbReference type="EMBL" id="ODYU01000021">
    <property type="protein sequence ID" value="SOQ34089.1"/>
    <property type="molecule type" value="Genomic_DNA"/>
</dbReference>
<organism evidence="1">
    <name type="scientific">Spodoptera frugiperda</name>
    <name type="common">Fall armyworm</name>
    <dbReference type="NCBI Taxonomy" id="7108"/>
    <lineage>
        <taxon>Eukaryota</taxon>
        <taxon>Metazoa</taxon>
        <taxon>Ecdysozoa</taxon>
        <taxon>Arthropoda</taxon>
        <taxon>Hexapoda</taxon>
        <taxon>Insecta</taxon>
        <taxon>Pterygota</taxon>
        <taxon>Neoptera</taxon>
        <taxon>Endopterygota</taxon>
        <taxon>Lepidoptera</taxon>
        <taxon>Glossata</taxon>
        <taxon>Ditrysia</taxon>
        <taxon>Noctuoidea</taxon>
        <taxon>Noctuidae</taxon>
        <taxon>Amphipyrinae</taxon>
        <taxon>Spodoptera</taxon>
    </lineage>
</organism>
<protein>
    <submittedName>
        <fullName evidence="1">SFRICE_001020</fullName>
    </submittedName>
</protein>
<dbReference type="AlphaFoldDB" id="A0A2H1UZU1"/>
<proteinExistence type="predicted"/>
<accession>A0A2H1UZU1</accession>
<reference evidence="1" key="1">
    <citation type="submission" date="2016-07" db="EMBL/GenBank/DDBJ databases">
        <authorList>
            <person name="Bretaudeau A."/>
        </authorList>
    </citation>
    <scope>NUCLEOTIDE SEQUENCE</scope>
    <source>
        <strain evidence="1">Rice</strain>
        <tissue evidence="1">Whole body</tissue>
    </source>
</reference>
<evidence type="ECO:0000313" key="1">
    <source>
        <dbReference type="EMBL" id="SOQ34089.1"/>
    </source>
</evidence>
<gene>
    <name evidence="1" type="ORF">SFRICE_001020</name>
</gene>